<sequence>MLDKSERQERLDRLHDLIESRLLMIVADANRDGFATDEALYAIEKAIGEQWQALEQDPDPADDPE</sequence>
<protein>
    <submittedName>
        <fullName evidence="1">Uncharacterized protein</fullName>
    </submittedName>
</protein>
<evidence type="ECO:0000313" key="1">
    <source>
        <dbReference type="EMBL" id="MBL0373863.1"/>
    </source>
</evidence>
<dbReference type="Proteomes" id="UP000633219">
    <property type="component" value="Unassembled WGS sequence"/>
</dbReference>
<accession>A0A936YQK1</accession>
<reference evidence="1" key="1">
    <citation type="submission" date="2021-01" db="EMBL/GenBank/DDBJ databases">
        <title>Rhizobium sp. strain KVB221 16S ribosomal RNA gene Genome sequencing and assembly.</title>
        <authorList>
            <person name="Kang M."/>
        </authorList>
    </citation>
    <scope>NUCLEOTIDE SEQUENCE</scope>
    <source>
        <strain evidence="1">KVB221</strain>
    </source>
</reference>
<dbReference type="EMBL" id="JAEQNC010000010">
    <property type="protein sequence ID" value="MBL0373863.1"/>
    <property type="molecule type" value="Genomic_DNA"/>
</dbReference>
<gene>
    <name evidence="1" type="ORF">JJB09_17710</name>
</gene>
<comment type="caution">
    <text evidence="1">The sequence shown here is derived from an EMBL/GenBank/DDBJ whole genome shotgun (WGS) entry which is preliminary data.</text>
</comment>
<organism evidence="1 2">
    <name type="scientific">Rhizobium setariae</name>
    <dbReference type="NCBI Taxonomy" id="2801340"/>
    <lineage>
        <taxon>Bacteria</taxon>
        <taxon>Pseudomonadati</taxon>
        <taxon>Pseudomonadota</taxon>
        <taxon>Alphaproteobacteria</taxon>
        <taxon>Hyphomicrobiales</taxon>
        <taxon>Rhizobiaceae</taxon>
        <taxon>Rhizobium/Agrobacterium group</taxon>
        <taxon>Rhizobium</taxon>
    </lineage>
</organism>
<proteinExistence type="predicted"/>
<dbReference type="RefSeq" id="WP_201661135.1">
    <property type="nucleotide sequence ID" value="NZ_JAEQNC010000010.1"/>
</dbReference>
<name>A0A936YQK1_9HYPH</name>
<evidence type="ECO:0000313" key="2">
    <source>
        <dbReference type="Proteomes" id="UP000633219"/>
    </source>
</evidence>
<keyword evidence="2" id="KW-1185">Reference proteome</keyword>
<dbReference type="AlphaFoldDB" id="A0A936YQK1"/>